<keyword evidence="2" id="KW-0472">Membrane</keyword>
<dbReference type="InterPro" id="IPR007326">
    <property type="entry name" value="Lipoprotein-assoc_dom"/>
</dbReference>
<proteinExistence type="predicted"/>
<dbReference type="RefSeq" id="WP_165036274.1">
    <property type="nucleotide sequence ID" value="NZ_CP101808.1"/>
</dbReference>
<feature type="compositionally biased region" description="Low complexity" evidence="1">
    <location>
        <begin position="31"/>
        <end position="42"/>
    </location>
</feature>
<name>A0ABY5J272_9BACT</name>
<dbReference type="EMBL" id="CP101808">
    <property type="protein sequence ID" value="UUD36873.1"/>
    <property type="molecule type" value="Genomic_DNA"/>
</dbReference>
<evidence type="ECO:0000256" key="2">
    <source>
        <dbReference type="SAM" id="Phobius"/>
    </source>
</evidence>
<accession>A0ABY5J272</accession>
<sequence>MSKQNKNNTNYNQNSSPNVAPNSQQNVPVANPNYPQQPTQNQHVAPKKSNSKMVGILIAAGVTPIVASAAAVAVLFGQKLADENTWKARVEEINKMKELLKNSQLDVVNKQNLYAADVNERTDIKFAKPLDGYKPFFTITKIDSENGLIKILVSITPIEDKGFHAVAEQTYTIGGFKILEKADANYPFYSALQTLKNEINSNKNSNGEIITKNYTNITIDKNFKYESLTVLCDDLAIDLGDYKKSLISIKNQEVYLNNKNNEIAGLEVTLLISNGNLKQEQNLRVAGFTTIKAREEQILNDAVKDLVGKTFKTTKFVGTKTYEEVKNDEYVNGNSIANDILELKTAIINCPGLSFSTPKFKSAENDGLNITLFAHLGQSVKEINFNVDGFKTLSTYYTDYLQKFADAIPNEVKIPLYKSIQPSPKLVKDVVIPTDIPNFFNDYIDNDIHEYAKIFGINLKIESNSEYNLAAGTRTVKLVLSKGGNSITKNILLTGFLNPENYAKEIIKKMITEERFPKHHSTKNFTKKLPNQVTYAPLNLEELGNDIGFDLKAIEKRWGVKFNFAFEKDDLDKGTKTFNFKILHGSYGEPYKMTIYGFKTQKEADYEKLNEFLKLVNDNQVTKNNASSLSNNVSYTNFSEFDADLNDAITPIAKRYRELSIEQNIEVVDFDSKKCVKFFVNYKGLRAEKIVYVSGFTSASSATNKEISDVIENLNNEYFQSNLNASQTLPSEYAKNWSTNFANAKAIDDAAGTNLVDGIETQGIKVTTKGATYDNVNGKLTLVLGFTKNAVTVHRNLTIINYGTYQKQIDAATTGWSAELRADGLTMASENTYNDLGDIYAIDPTFKSTWKIENESLATFMEVDNRDWEGDKYVHVVLQSGHLQKIVLVRISRYSFQTSRYSEPIKTILKNINTIFTTVNNADKYITEVFYHSTDELINDVDPQFKNDLDANGLAIKDMSFKYSFLNNNELRYDVTFYLKSDPNYYYRQEIVVKGFNQDNTKREMQILNEFKTLATAPIKTIFHNYQKPTEVEYKNINEMIADGGNLLKHLANKAVGKFNAGDLININLDESQPITKNDADGTITFYIKAHYRSQTISLPIVYNGFVDQNSVVPIERNLLAYAQKIQIKVQNAGEIVEGFYTEKLPDQILETDILFRDENGNQIDNAKYQVQLVKITPDNDNLSLNVTFVTSTVYQGKTLKTPEITKQIRTTNAAPAAAEIEKVWKATKWGVLKDNVPIIYLGELNPNNPNVKNNALHISFTEQGKTPKFLGTEADFVDFVGIKPGMEITFSNWEYLTGDKEIVRQVISEKKTLSAKEEGNALVYYDYITVNKKLQADTKFGQRNSTLIHNRKAPADVQFNWANNTKQRIKVNVRFSYKGVVVWKTLISGIGLIDGGLHSQYAGAKDSHTTNPAIIYYPFYEMTNNSVGSEYIDGK</sequence>
<evidence type="ECO:0000313" key="4">
    <source>
        <dbReference type="EMBL" id="UUD36873.1"/>
    </source>
</evidence>
<feature type="compositionally biased region" description="Low complexity" evidence="1">
    <location>
        <begin position="1"/>
        <end position="18"/>
    </location>
</feature>
<keyword evidence="4" id="KW-0449">Lipoprotein</keyword>
<dbReference type="Proteomes" id="UP001059576">
    <property type="component" value="Chromosome"/>
</dbReference>
<evidence type="ECO:0000313" key="5">
    <source>
        <dbReference type="Proteomes" id="UP001059576"/>
    </source>
</evidence>
<dbReference type="Pfam" id="PF04200">
    <property type="entry name" value="Lipoprotein_17"/>
    <property type="match status" value="3"/>
</dbReference>
<evidence type="ECO:0000256" key="1">
    <source>
        <dbReference type="SAM" id="MobiDB-lite"/>
    </source>
</evidence>
<feature type="domain" description="Lipoprotein-associated type-17" evidence="3">
    <location>
        <begin position="521"/>
        <end position="600"/>
    </location>
</feature>
<feature type="domain" description="Lipoprotein-associated type-17" evidence="3">
    <location>
        <begin position="439"/>
        <end position="497"/>
    </location>
</feature>
<reference evidence="4" key="1">
    <citation type="submission" date="2022-07" db="EMBL/GenBank/DDBJ databases">
        <title>Complete genome of Mycoplasma equigenitalium type strain T37.</title>
        <authorList>
            <person name="Spergser J."/>
        </authorList>
    </citation>
    <scope>NUCLEOTIDE SEQUENCE</scope>
    <source>
        <strain evidence="4">T37</strain>
    </source>
</reference>
<evidence type="ECO:0000259" key="3">
    <source>
        <dbReference type="Pfam" id="PF04200"/>
    </source>
</evidence>
<organism evidence="4 5">
    <name type="scientific">Mycoplasmopsis equigenitalium</name>
    <dbReference type="NCBI Taxonomy" id="114883"/>
    <lineage>
        <taxon>Bacteria</taxon>
        <taxon>Bacillati</taxon>
        <taxon>Mycoplasmatota</taxon>
        <taxon>Mycoplasmoidales</taxon>
        <taxon>Metamycoplasmataceae</taxon>
        <taxon>Mycoplasmopsis</taxon>
    </lineage>
</organism>
<feature type="domain" description="Lipoprotein-associated type-17" evidence="3">
    <location>
        <begin position="1028"/>
        <end position="1106"/>
    </location>
</feature>
<feature type="compositionally biased region" description="Polar residues" evidence="1">
    <location>
        <begin position="19"/>
        <end position="28"/>
    </location>
</feature>
<keyword evidence="2" id="KW-1133">Transmembrane helix</keyword>
<feature type="region of interest" description="Disordered" evidence="1">
    <location>
        <begin position="1"/>
        <end position="47"/>
    </location>
</feature>
<protein>
    <submittedName>
        <fullName evidence="4">Lipoprotein 17-related variable surface protein</fullName>
    </submittedName>
</protein>
<gene>
    <name evidence="4" type="ORF">NPA09_03175</name>
</gene>
<feature type="transmembrane region" description="Helical" evidence="2">
    <location>
        <begin position="54"/>
        <end position="76"/>
    </location>
</feature>
<keyword evidence="5" id="KW-1185">Reference proteome</keyword>
<keyword evidence="2" id="KW-0812">Transmembrane</keyword>